<dbReference type="SUPFAM" id="SSF52743">
    <property type="entry name" value="Subtilisin-like"/>
    <property type="match status" value="1"/>
</dbReference>
<feature type="active site" description="Charge relay system" evidence="5">
    <location>
        <position position="237"/>
    </location>
</feature>
<feature type="chain" id="PRO_5030914190" evidence="7">
    <location>
        <begin position="29"/>
        <end position="290"/>
    </location>
</feature>
<reference evidence="9 10" key="1">
    <citation type="submission" date="2020-08" db="EMBL/GenBank/DDBJ databases">
        <title>Sequencing the genomes of 1000 actinobacteria strains.</title>
        <authorList>
            <person name="Klenk H.-P."/>
        </authorList>
    </citation>
    <scope>NUCLEOTIDE SEQUENCE [LARGE SCALE GENOMIC DNA]</scope>
    <source>
        <strain evidence="9 10">DSM 44230</strain>
    </source>
</reference>
<keyword evidence="7" id="KW-0732">Signal</keyword>
<keyword evidence="3 5" id="KW-0378">Hydrolase</keyword>
<dbReference type="PROSITE" id="PS51892">
    <property type="entry name" value="SUBTILASE"/>
    <property type="match status" value="1"/>
</dbReference>
<keyword evidence="4 5" id="KW-0720">Serine protease</keyword>
<keyword evidence="10" id="KW-1185">Reference proteome</keyword>
<organism evidence="9 10">
    <name type="scientific">Crossiella cryophila</name>
    <dbReference type="NCBI Taxonomy" id="43355"/>
    <lineage>
        <taxon>Bacteria</taxon>
        <taxon>Bacillati</taxon>
        <taxon>Actinomycetota</taxon>
        <taxon>Actinomycetes</taxon>
        <taxon>Pseudonocardiales</taxon>
        <taxon>Pseudonocardiaceae</taxon>
        <taxon>Crossiella</taxon>
    </lineage>
</organism>
<comment type="caution">
    <text evidence="9">The sequence shown here is derived from an EMBL/GenBank/DDBJ whole genome shotgun (WGS) entry which is preliminary data.</text>
</comment>
<dbReference type="InterPro" id="IPR023827">
    <property type="entry name" value="Peptidase_S8_Asp-AS"/>
</dbReference>
<dbReference type="EMBL" id="JACHMH010000001">
    <property type="protein sequence ID" value="MBB4680751.1"/>
    <property type="molecule type" value="Genomic_DNA"/>
</dbReference>
<dbReference type="FunFam" id="3.40.50.200:FF:000016">
    <property type="entry name" value="Proprotein convertase subtilisin/kexin type 9"/>
    <property type="match status" value="1"/>
</dbReference>
<dbReference type="GO" id="GO:0005615">
    <property type="term" value="C:extracellular space"/>
    <property type="evidence" value="ECO:0007669"/>
    <property type="project" value="TreeGrafter"/>
</dbReference>
<evidence type="ECO:0000256" key="7">
    <source>
        <dbReference type="SAM" id="SignalP"/>
    </source>
</evidence>
<evidence type="ECO:0000256" key="6">
    <source>
        <dbReference type="RuleBase" id="RU003355"/>
    </source>
</evidence>
<dbReference type="PANTHER" id="PTHR43806">
    <property type="entry name" value="PEPTIDASE S8"/>
    <property type="match status" value="1"/>
</dbReference>
<dbReference type="CDD" id="cd04077">
    <property type="entry name" value="Peptidases_S8_PCSK9_ProteinaseK_like"/>
    <property type="match status" value="1"/>
</dbReference>
<dbReference type="InterPro" id="IPR036852">
    <property type="entry name" value="Peptidase_S8/S53_dom_sf"/>
</dbReference>
<evidence type="ECO:0000256" key="1">
    <source>
        <dbReference type="ARBA" id="ARBA00011073"/>
    </source>
</evidence>
<evidence type="ECO:0000313" key="10">
    <source>
        <dbReference type="Proteomes" id="UP000533598"/>
    </source>
</evidence>
<feature type="signal peptide" evidence="7">
    <location>
        <begin position="1"/>
        <end position="28"/>
    </location>
</feature>
<dbReference type="Pfam" id="PF00082">
    <property type="entry name" value="Peptidase_S8"/>
    <property type="match status" value="1"/>
</dbReference>
<dbReference type="PROSITE" id="PS00138">
    <property type="entry name" value="SUBTILASE_SER"/>
    <property type="match status" value="1"/>
</dbReference>
<dbReference type="InterPro" id="IPR034193">
    <property type="entry name" value="PCSK9_ProteinaseK-like"/>
</dbReference>
<dbReference type="InterPro" id="IPR000209">
    <property type="entry name" value="Peptidase_S8/S53_dom"/>
</dbReference>
<dbReference type="InterPro" id="IPR050131">
    <property type="entry name" value="Peptidase_S8_subtilisin-like"/>
</dbReference>
<dbReference type="PRINTS" id="PR00723">
    <property type="entry name" value="SUBTILISIN"/>
</dbReference>
<feature type="active site" description="Charge relay system" evidence="5">
    <location>
        <position position="64"/>
    </location>
</feature>
<protein>
    <submittedName>
        <fullName evidence="9">Subtilisin family serine protease</fullName>
    </submittedName>
</protein>
<dbReference type="GO" id="GO:0004252">
    <property type="term" value="F:serine-type endopeptidase activity"/>
    <property type="evidence" value="ECO:0007669"/>
    <property type="project" value="UniProtKB-UniRule"/>
</dbReference>
<evidence type="ECO:0000259" key="8">
    <source>
        <dbReference type="Pfam" id="PF00082"/>
    </source>
</evidence>
<dbReference type="InterPro" id="IPR015500">
    <property type="entry name" value="Peptidase_S8_subtilisin-rel"/>
</dbReference>
<dbReference type="InterPro" id="IPR023828">
    <property type="entry name" value="Peptidase_S8_Ser-AS"/>
</dbReference>
<accession>A0A7W7FVR6</accession>
<dbReference type="Gene3D" id="3.40.50.200">
    <property type="entry name" value="Peptidase S8/S53 domain"/>
    <property type="match status" value="1"/>
</dbReference>
<evidence type="ECO:0000256" key="3">
    <source>
        <dbReference type="ARBA" id="ARBA00022801"/>
    </source>
</evidence>
<proteinExistence type="inferred from homology"/>
<sequence>MTTLHRRALPVLATILLSALTFTPAASAAPVDWGLDRIDQRDLPLNGAYQPVGNGAGVNIYVLDTGIRTTHQAFGGRARTAYDPEGVGGDCASHGTAVGSIAARTAPAATIQSVRALCGRVDVVAAVRWVAANAVKPAVLNLSLGGARNAAMDAAVQQVLNAGIPVVVSAGNQPVDACNGSPSRVRDAITVGSVTRTDQVWQHSANGPCVDLFAPGAAILTATSESDTATATHDGTSEAAPFVSGVVANYLGAHPAATVAEVNKHLVDGATKNKITGLKAGTPNRLLYAR</sequence>
<dbReference type="GO" id="GO:0006508">
    <property type="term" value="P:proteolysis"/>
    <property type="evidence" value="ECO:0007669"/>
    <property type="project" value="UniProtKB-KW"/>
</dbReference>
<dbReference type="PROSITE" id="PS00136">
    <property type="entry name" value="SUBTILASE_ASP"/>
    <property type="match status" value="1"/>
</dbReference>
<dbReference type="PANTHER" id="PTHR43806:SF11">
    <property type="entry name" value="CEREVISIN-RELATED"/>
    <property type="match status" value="1"/>
</dbReference>
<gene>
    <name evidence="9" type="ORF">HNR67_006869</name>
</gene>
<name>A0A7W7FVR6_9PSEU</name>
<evidence type="ECO:0000256" key="5">
    <source>
        <dbReference type="PROSITE-ProRule" id="PRU01240"/>
    </source>
</evidence>
<evidence type="ECO:0000256" key="4">
    <source>
        <dbReference type="ARBA" id="ARBA00022825"/>
    </source>
</evidence>
<dbReference type="AlphaFoldDB" id="A0A7W7FVR6"/>
<keyword evidence="2 5" id="KW-0645">Protease</keyword>
<feature type="active site" description="Charge relay system" evidence="5">
    <location>
        <position position="94"/>
    </location>
</feature>
<dbReference type="RefSeq" id="WP_185006784.1">
    <property type="nucleotide sequence ID" value="NZ_BAAAUI010000038.1"/>
</dbReference>
<feature type="domain" description="Peptidase S8/S53" evidence="8">
    <location>
        <begin position="55"/>
        <end position="278"/>
    </location>
</feature>
<comment type="similarity">
    <text evidence="1 5 6">Belongs to the peptidase S8 family.</text>
</comment>
<evidence type="ECO:0000313" key="9">
    <source>
        <dbReference type="EMBL" id="MBB4680751.1"/>
    </source>
</evidence>
<evidence type="ECO:0000256" key="2">
    <source>
        <dbReference type="ARBA" id="ARBA00022670"/>
    </source>
</evidence>
<dbReference type="Proteomes" id="UP000533598">
    <property type="component" value="Unassembled WGS sequence"/>
</dbReference>